<dbReference type="GO" id="GO:0006166">
    <property type="term" value="P:purine ribonucleoside salvage"/>
    <property type="evidence" value="ECO:0007669"/>
    <property type="project" value="UniProtKB-UniRule"/>
</dbReference>
<comment type="function">
    <text evidence="3">Purine nucleoside phosphorylase which is highly specific for 6-oxopurine nucleosides. Cleaves guanosine or inosine to respective bases and sugar-1-phosphate molecules. Involved in purine salvage.</text>
</comment>
<dbReference type="InterPro" id="IPR010044">
    <property type="entry name" value="MTAP"/>
</dbReference>
<feature type="binding site" evidence="3">
    <location>
        <position position="183"/>
    </location>
    <ligand>
        <name>substrate</name>
    </ligand>
</feature>
<evidence type="ECO:0000313" key="5">
    <source>
        <dbReference type="EMBL" id="GHA74539.1"/>
    </source>
</evidence>
<dbReference type="GO" id="GO:0019509">
    <property type="term" value="P:L-methionine salvage from methylthioadenosine"/>
    <property type="evidence" value="ECO:0007669"/>
    <property type="project" value="TreeGrafter"/>
</dbReference>
<dbReference type="GO" id="GO:0017061">
    <property type="term" value="F:S-methyl-5-thioadenosine phosphorylase activity"/>
    <property type="evidence" value="ECO:0007669"/>
    <property type="project" value="InterPro"/>
</dbReference>
<dbReference type="CDD" id="cd09010">
    <property type="entry name" value="MTAP_SsMTAPII_like_MTIP"/>
    <property type="match status" value="1"/>
</dbReference>
<dbReference type="SUPFAM" id="SSF53167">
    <property type="entry name" value="Purine and uridine phosphorylases"/>
    <property type="match status" value="1"/>
</dbReference>
<proteinExistence type="inferred from homology"/>
<dbReference type="EMBL" id="BMZG01000007">
    <property type="protein sequence ID" value="GHA74539.1"/>
    <property type="molecule type" value="Genomic_DNA"/>
</dbReference>
<dbReference type="UniPathway" id="UPA00606"/>
<feature type="binding site" evidence="3">
    <location>
        <position position="184"/>
    </location>
    <ligand>
        <name>phosphate</name>
        <dbReference type="ChEBI" id="CHEBI:43474"/>
    </ligand>
</feature>
<name>A0A8J3CI30_9BURK</name>
<dbReference type="Pfam" id="PF01048">
    <property type="entry name" value="PNP_UDP_1"/>
    <property type="match status" value="1"/>
</dbReference>
<feature type="site" description="Important for substrate specificity" evidence="3">
    <location>
        <position position="165"/>
    </location>
</feature>
<feature type="domain" description="Nucleoside phosphorylase" evidence="4">
    <location>
        <begin position="2"/>
        <end position="222"/>
    </location>
</feature>
<evidence type="ECO:0000259" key="4">
    <source>
        <dbReference type="Pfam" id="PF01048"/>
    </source>
</evidence>
<dbReference type="RefSeq" id="WP_189493277.1">
    <property type="nucleotide sequence ID" value="NZ_BMZG01000007.1"/>
</dbReference>
<organism evidence="5 6">
    <name type="scientific">Formosimonas limnophila</name>
    <dbReference type="NCBI Taxonomy" id="1384487"/>
    <lineage>
        <taxon>Bacteria</taxon>
        <taxon>Pseudomonadati</taxon>
        <taxon>Pseudomonadota</taxon>
        <taxon>Betaproteobacteria</taxon>
        <taxon>Burkholderiales</taxon>
        <taxon>Burkholderiaceae</taxon>
        <taxon>Formosimonas</taxon>
    </lineage>
</organism>
<keyword evidence="1 3" id="KW-0328">Glycosyltransferase</keyword>
<evidence type="ECO:0000256" key="2">
    <source>
        <dbReference type="ARBA" id="ARBA00022679"/>
    </source>
</evidence>
<comment type="similarity">
    <text evidence="3">Belongs to the PNP/MTAP phosphorylase family. MTAP subfamily.</text>
</comment>
<evidence type="ECO:0000256" key="1">
    <source>
        <dbReference type="ARBA" id="ARBA00022676"/>
    </source>
</evidence>
<dbReference type="PANTHER" id="PTHR42679">
    <property type="entry name" value="S-METHYL-5'-THIOADENOSINE PHOSPHORYLASE"/>
    <property type="match status" value="1"/>
</dbReference>
<feature type="binding site" evidence="3">
    <location>
        <position position="8"/>
    </location>
    <ligand>
        <name>phosphate</name>
        <dbReference type="ChEBI" id="CHEBI:43474"/>
    </ligand>
</feature>
<reference evidence="5" key="2">
    <citation type="submission" date="2020-09" db="EMBL/GenBank/DDBJ databases">
        <authorList>
            <person name="Sun Q."/>
            <person name="Kim S."/>
        </authorList>
    </citation>
    <scope>NUCLEOTIDE SEQUENCE</scope>
    <source>
        <strain evidence="5">KCTC 32501</strain>
    </source>
</reference>
<protein>
    <recommendedName>
        <fullName evidence="3">Probable 6-oxopurine nucleoside phosphorylase</fullName>
        <ecNumber evidence="3">2.4.2.1</ecNumber>
    </recommendedName>
    <alternativeName>
        <fullName evidence="3">Purine nucleoside phosphorylase</fullName>
        <shortName evidence="3">PNP</shortName>
    </alternativeName>
</protein>
<dbReference type="GO" id="GO:0005829">
    <property type="term" value="C:cytosol"/>
    <property type="evidence" value="ECO:0007669"/>
    <property type="project" value="TreeGrafter"/>
</dbReference>
<feature type="binding site" evidence="3">
    <location>
        <begin position="50"/>
        <end position="51"/>
    </location>
    <ligand>
        <name>phosphate</name>
        <dbReference type="ChEBI" id="CHEBI:43474"/>
    </ligand>
</feature>
<dbReference type="InterPro" id="IPR000845">
    <property type="entry name" value="Nucleoside_phosphorylase_d"/>
</dbReference>
<dbReference type="PANTHER" id="PTHR42679:SF2">
    <property type="entry name" value="S-METHYL-5'-THIOADENOSINE PHOSPHORYLASE"/>
    <property type="match status" value="1"/>
</dbReference>
<dbReference type="AlphaFoldDB" id="A0A8J3CI30"/>
<dbReference type="Proteomes" id="UP000614287">
    <property type="component" value="Unassembled WGS sequence"/>
</dbReference>
<evidence type="ECO:0000313" key="6">
    <source>
        <dbReference type="Proteomes" id="UP000614287"/>
    </source>
</evidence>
<accession>A0A8J3CI30</accession>
<dbReference type="NCBIfam" id="NF006599">
    <property type="entry name" value="PRK09136.1"/>
    <property type="match status" value="1"/>
</dbReference>
<comment type="caution">
    <text evidence="3">Lacks conserved residue(s) required for the propagation of feature annotation.</text>
</comment>
<keyword evidence="3" id="KW-0660">Purine salvage</keyword>
<evidence type="ECO:0000256" key="3">
    <source>
        <dbReference type="HAMAP-Rule" id="MF_01963"/>
    </source>
</evidence>
<reference evidence="5" key="1">
    <citation type="journal article" date="2014" name="Int. J. Syst. Evol. Microbiol.">
        <title>Complete genome sequence of Corynebacterium casei LMG S-19264T (=DSM 44701T), isolated from a smear-ripened cheese.</title>
        <authorList>
            <consortium name="US DOE Joint Genome Institute (JGI-PGF)"/>
            <person name="Walter F."/>
            <person name="Albersmeier A."/>
            <person name="Kalinowski J."/>
            <person name="Ruckert C."/>
        </authorList>
    </citation>
    <scope>NUCLEOTIDE SEQUENCE</scope>
    <source>
        <strain evidence="5">KCTC 32501</strain>
    </source>
</reference>
<dbReference type="HAMAP" id="MF_01963">
    <property type="entry name" value="MTAP"/>
    <property type="match status" value="1"/>
</dbReference>
<comment type="miscellaneous">
    <text evidence="3">Although this enzyme belongs to the family of MTA phosphorylases based on sequence homology, it has been shown that conserved amino acid substitutions in the substrate binding pocket convert the substrate specificity of this enzyme from 6-aminopurines to 6-oxopurines.</text>
</comment>
<comment type="catalytic activity">
    <reaction evidence="3">
        <text>a purine D-ribonucleoside + phosphate = a purine nucleobase + alpha-D-ribose 1-phosphate</text>
        <dbReference type="Rhea" id="RHEA:19805"/>
        <dbReference type="ChEBI" id="CHEBI:26386"/>
        <dbReference type="ChEBI" id="CHEBI:43474"/>
        <dbReference type="ChEBI" id="CHEBI:57720"/>
        <dbReference type="ChEBI" id="CHEBI:142355"/>
        <dbReference type="EC" id="2.4.2.1"/>
    </reaction>
</comment>
<dbReference type="Gene3D" id="3.40.50.1580">
    <property type="entry name" value="Nucleoside phosphorylase domain"/>
    <property type="match status" value="1"/>
</dbReference>
<feature type="site" description="Important for substrate specificity" evidence="3">
    <location>
        <position position="220"/>
    </location>
</feature>
<dbReference type="InterPro" id="IPR035994">
    <property type="entry name" value="Nucleoside_phosphorylase_sf"/>
</dbReference>
<dbReference type="EC" id="2.4.2.1" evidence="3"/>
<gene>
    <name evidence="5" type="ORF">GCM10009007_14470</name>
</gene>
<sequence length="247" mass="26928">MLGIIAGSGLQRLTHLTNVRREIVRTPFGEASCALTIGQMGDVDVVFVNRHGYGHTLAPHQINYRANVWALQKIGVNTVCAIGSTGSLQVNITPGRLILPHDAIDYTSGRDGTYYEGPDQPIVYTDVAEPFSANVRQSLIQAANQVDETLLTEAVYGCTNGPRLETCAEVRRMVNDGADVVGMTLMQEAVLARELGLPYAALTVCTNYAAGIASKAANDLQQWRMLREQSLVRVENILLEWVRVVTS</sequence>
<comment type="caution">
    <text evidence="5">The sequence shown here is derived from an EMBL/GenBank/DDBJ whole genome shotgun (WGS) entry which is preliminary data.</text>
</comment>
<comment type="subunit">
    <text evidence="3">Homohexamer. Dimer of a homotrimer.</text>
</comment>
<keyword evidence="6" id="KW-1185">Reference proteome</keyword>
<keyword evidence="2 3" id="KW-0808">Transferase</keyword>
<feature type="binding site" evidence="3">
    <location>
        <begin position="207"/>
        <end position="209"/>
    </location>
    <ligand>
        <name>substrate</name>
    </ligand>
</feature>
<comment type="pathway">
    <text evidence="3">Purine metabolism; purine nucleoside salvage.</text>
</comment>